<dbReference type="PANTHER" id="PTHR43016:SF13">
    <property type="entry name" value="PRESEQUENCE PROTEASE, MITOCHONDRIAL"/>
    <property type="match status" value="1"/>
</dbReference>
<dbReference type="EMBL" id="VSSQ01107368">
    <property type="protein sequence ID" value="MPN46581.1"/>
    <property type="molecule type" value="Genomic_DNA"/>
</dbReference>
<dbReference type="InterPro" id="IPR055130">
    <property type="entry name" value="PreP_C"/>
</dbReference>
<sequence>MSLDYLWNNIRIKLGAYGCGCNIQKSNRIIYMYSYRDPNLKASYECYDKASSYISKFEASEREITKYIIGTINNFDKPLTNSEKVYKAIHRFIANITPENLQKERDEILSTTSPKIKEYTQLLNKLVENGSIYTIGSESAINKYSDMFGSIARL</sequence>
<name>A0A645I5K1_9ZZZZ</name>
<evidence type="ECO:0000313" key="2">
    <source>
        <dbReference type="EMBL" id="MPN46581.1"/>
    </source>
</evidence>
<dbReference type="AlphaFoldDB" id="A0A645I5K1"/>
<evidence type="ECO:0000259" key="1">
    <source>
        <dbReference type="Pfam" id="PF22516"/>
    </source>
</evidence>
<feature type="domain" description="Presequence protease mitochondrial-type C-terminal" evidence="1">
    <location>
        <begin position="4"/>
        <end position="132"/>
    </location>
</feature>
<protein>
    <recommendedName>
        <fullName evidence="1">Presequence protease mitochondrial-type C-terminal domain-containing protein</fullName>
    </recommendedName>
</protein>
<dbReference type="PANTHER" id="PTHR43016">
    <property type="entry name" value="PRESEQUENCE PROTEASE"/>
    <property type="match status" value="1"/>
</dbReference>
<gene>
    <name evidence="2" type="ORF">SDC9_194172</name>
</gene>
<dbReference type="InterPro" id="IPR011249">
    <property type="entry name" value="Metalloenz_LuxS/M16"/>
</dbReference>
<organism evidence="2">
    <name type="scientific">bioreactor metagenome</name>
    <dbReference type="NCBI Taxonomy" id="1076179"/>
    <lineage>
        <taxon>unclassified sequences</taxon>
        <taxon>metagenomes</taxon>
        <taxon>ecological metagenomes</taxon>
    </lineage>
</organism>
<reference evidence="2" key="1">
    <citation type="submission" date="2019-08" db="EMBL/GenBank/DDBJ databases">
        <authorList>
            <person name="Kucharzyk K."/>
            <person name="Murdoch R.W."/>
            <person name="Higgins S."/>
            <person name="Loffler F."/>
        </authorList>
    </citation>
    <scope>NUCLEOTIDE SEQUENCE</scope>
</reference>
<dbReference type="Pfam" id="PF22516">
    <property type="entry name" value="PreP_C"/>
    <property type="match status" value="1"/>
</dbReference>
<dbReference type="GO" id="GO:0016485">
    <property type="term" value="P:protein processing"/>
    <property type="evidence" value="ECO:0007669"/>
    <property type="project" value="TreeGrafter"/>
</dbReference>
<dbReference type="Gene3D" id="3.30.830.10">
    <property type="entry name" value="Metalloenzyme, LuxS/M16 peptidase-like"/>
    <property type="match status" value="1"/>
</dbReference>
<accession>A0A645I5K1</accession>
<dbReference type="SUPFAM" id="SSF63411">
    <property type="entry name" value="LuxS/MPP-like metallohydrolase"/>
    <property type="match status" value="1"/>
</dbReference>
<comment type="caution">
    <text evidence="2">The sequence shown here is derived from an EMBL/GenBank/DDBJ whole genome shotgun (WGS) entry which is preliminary data.</text>
</comment>
<dbReference type="GO" id="GO:0046872">
    <property type="term" value="F:metal ion binding"/>
    <property type="evidence" value="ECO:0007669"/>
    <property type="project" value="InterPro"/>
</dbReference>
<dbReference type="GO" id="GO:0004222">
    <property type="term" value="F:metalloendopeptidase activity"/>
    <property type="evidence" value="ECO:0007669"/>
    <property type="project" value="TreeGrafter"/>
</dbReference>
<proteinExistence type="predicted"/>